<accession>A0A495VV94</accession>
<dbReference type="GO" id="GO:0000287">
    <property type="term" value="F:magnesium ion binding"/>
    <property type="evidence" value="ECO:0007669"/>
    <property type="project" value="UniProtKB-UniRule"/>
</dbReference>
<dbReference type="InterPro" id="IPR017459">
    <property type="entry name" value="Glycosyl_Trfase_fam3_N_dom"/>
</dbReference>
<feature type="binding site" evidence="9">
    <location>
        <begin position="112"/>
        <end position="120"/>
    </location>
    <ligand>
        <name>5-phospho-alpha-D-ribose 1-diphosphate</name>
        <dbReference type="ChEBI" id="CHEBI:58017"/>
    </ligand>
</feature>
<evidence type="ECO:0000313" key="13">
    <source>
        <dbReference type="Proteomes" id="UP000282084"/>
    </source>
</evidence>
<evidence type="ECO:0000256" key="7">
    <source>
        <dbReference type="ARBA" id="ARBA00052328"/>
    </source>
</evidence>
<evidence type="ECO:0000256" key="1">
    <source>
        <dbReference type="ARBA" id="ARBA00004907"/>
    </source>
</evidence>
<protein>
    <recommendedName>
        <fullName evidence="9">Anthranilate phosphoribosyltransferase</fullName>
        <ecNumber evidence="9">2.4.2.18</ecNumber>
    </recommendedName>
</protein>
<dbReference type="Proteomes" id="UP000282084">
    <property type="component" value="Unassembled WGS sequence"/>
</dbReference>
<dbReference type="InterPro" id="IPR005940">
    <property type="entry name" value="Anthranilate_Pribosyl_Tfrase"/>
</dbReference>
<comment type="similarity">
    <text evidence="8">In the C-terminal section; belongs to the anthranilate phosphoribosyltransferase family.</text>
</comment>
<comment type="caution">
    <text evidence="9">Lacks conserved residue(s) required for the propagation of feature annotation.</text>
</comment>
<gene>
    <name evidence="9" type="primary">trpD</name>
    <name evidence="12" type="ORF">C8E97_1841</name>
</gene>
<keyword evidence="3 9" id="KW-0328">Glycosyltransferase</keyword>
<feature type="domain" description="Glycosyl transferase family 3 N-terminal" evidence="11">
    <location>
        <begin position="10"/>
        <end position="70"/>
    </location>
</feature>
<dbReference type="AlphaFoldDB" id="A0A495VV94"/>
<dbReference type="PANTHER" id="PTHR43285">
    <property type="entry name" value="ANTHRANILATE PHOSPHORIBOSYLTRANSFERASE"/>
    <property type="match status" value="1"/>
</dbReference>
<dbReference type="Gene3D" id="1.20.970.10">
    <property type="entry name" value="Transferase, Pyrimidine Nucleoside Phosphorylase, Chain C"/>
    <property type="match status" value="1"/>
</dbReference>
<evidence type="ECO:0000256" key="6">
    <source>
        <dbReference type="ARBA" id="ARBA00023141"/>
    </source>
</evidence>
<evidence type="ECO:0000313" key="12">
    <source>
        <dbReference type="EMBL" id="RKT53282.1"/>
    </source>
</evidence>
<dbReference type="EMBL" id="RBXO01000001">
    <property type="protein sequence ID" value="RKT53282.1"/>
    <property type="molecule type" value="Genomic_DNA"/>
</dbReference>
<keyword evidence="5 9" id="KW-0822">Tryptophan biosynthesis</keyword>
<dbReference type="OrthoDB" id="9806430at2"/>
<feature type="binding site" evidence="9">
    <location>
        <begin position="94"/>
        <end position="97"/>
    </location>
    <ligand>
        <name>5-phospho-alpha-D-ribose 1-diphosphate</name>
        <dbReference type="ChEBI" id="CHEBI:58017"/>
    </ligand>
</feature>
<dbReference type="Pfam" id="PF02885">
    <property type="entry name" value="Glycos_trans_3N"/>
    <property type="match status" value="1"/>
</dbReference>
<feature type="binding site" evidence="9">
    <location>
        <position position="228"/>
    </location>
    <ligand>
        <name>Mg(2+)</name>
        <dbReference type="ChEBI" id="CHEBI:18420"/>
        <label>2</label>
    </ligand>
</feature>
<keyword evidence="13" id="KW-1185">Reference proteome</keyword>
<evidence type="ECO:0000259" key="11">
    <source>
        <dbReference type="Pfam" id="PF02885"/>
    </source>
</evidence>
<feature type="binding site" evidence="9">
    <location>
        <position position="170"/>
    </location>
    <ligand>
        <name>anthranilate</name>
        <dbReference type="ChEBI" id="CHEBI:16567"/>
        <label>2</label>
    </ligand>
</feature>
<dbReference type="RefSeq" id="WP_121003428.1">
    <property type="nucleotide sequence ID" value="NZ_RBXO01000001.1"/>
</dbReference>
<feature type="binding site" evidence="9">
    <location>
        <position position="124"/>
    </location>
    <ligand>
        <name>5-phospho-alpha-D-ribose 1-diphosphate</name>
        <dbReference type="ChEBI" id="CHEBI:58017"/>
    </ligand>
</feature>
<dbReference type="GO" id="GO:0005829">
    <property type="term" value="C:cytosol"/>
    <property type="evidence" value="ECO:0007669"/>
    <property type="project" value="TreeGrafter"/>
</dbReference>
<dbReference type="InterPro" id="IPR036320">
    <property type="entry name" value="Glycosyl_Trfase_fam3_N_dom_sf"/>
</dbReference>
<sequence>MAAERTWPLLLNQLIDRVDLSEDDTGWAMDQIMSGAATPAQVGAFAVALRAKGETPEEVDGLASVMLKYGRRFTVDARAADIVGTGGDNSGSVNISTMAAIVAASAGVPIVKHGNRAASSKCGTADVLEALGVAIDLPPLGVQTTVEELGIGFCFAPVFHPAFRHTLGPRRELGIPTSFNLLGPLTNPAQPTVGLIGCARAAAAPLIAGVLARRGHTALVVRGEDGLDEITTTTTTAVWVADDHTVRTDRIDPSALGVEPALPDDLRGGDASVNAEVVRELVTGKPGAVRDAVLLNAAGAIAAHSGLSGDLHADLAAALGRAGEAIDSGAAADLLRRWATRSTELKAQLPDA</sequence>
<feature type="binding site" evidence="9">
    <location>
        <position position="229"/>
    </location>
    <ligand>
        <name>Mg(2+)</name>
        <dbReference type="ChEBI" id="CHEBI:18420"/>
        <label>2</label>
    </ligand>
</feature>
<evidence type="ECO:0000256" key="5">
    <source>
        <dbReference type="ARBA" id="ARBA00022822"/>
    </source>
</evidence>
<dbReference type="SUPFAM" id="SSF47648">
    <property type="entry name" value="Nucleoside phosphorylase/phosphoribosyltransferase N-terminal domain"/>
    <property type="match status" value="1"/>
</dbReference>
<feature type="binding site" evidence="9">
    <location>
        <begin position="87"/>
        <end position="88"/>
    </location>
    <ligand>
        <name>5-phospho-alpha-D-ribose 1-diphosphate</name>
        <dbReference type="ChEBI" id="CHEBI:58017"/>
    </ligand>
</feature>
<name>A0A495VV94_9PSEU</name>
<dbReference type="FunFam" id="3.40.1030.10:FF:000002">
    <property type="entry name" value="Anthranilate phosphoribosyltransferase"/>
    <property type="match status" value="1"/>
</dbReference>
<dbReference type="GO" id="GO:0000162">
    <property type="term" value="P:L-tryptophan biosynthetic process"/>
    <property type="evidence" value="ECO:0007669"/>
    <property type="project" value="UniProtKB-UniRule"/>
</dbReference>
<comment type="catalytic activity">
    <reaction evidence="7 9">
        <text>N-(5-phospho-beta-D-ribosyl)anthranilate + diphosphate = 5-phospho-alpha-D-ribose 1-diphosphate + anthranilate</text>
        <dbReference type="Rhea" id="RHEA:11768"/>
        <dbReference type="ChEBI" id="CHEBI:16567"/>
        <dbReference type="ChEBI" id="CHEBI:18277"/>
        <dbReference type="ChEBI" id="CHEBI:33019"/>
        <dbReference type="ChEBI" id="CHEBI:58017"/>
        <dbReference type="EC" id="2.4.2.18"/>
    </reaction>
</comment>
<dbReference type="PANTHER" id="PTHR43285:SF2">
    <property type="entry name" value="ANTHRANILATE PHOSPHORIBOSYLTRANSFERASE"/>
    <property type="match status" value="1"/>
</dbReference>
<keyword evidence="2 9" id="KW-0028">Amino-acid biosynthesis</keyword>
<evidence type="ECO:0000256" key="3">
    <source>
        <dbReference type="ARBA" id="ARBA00022676"/>
    </source>
</evidence>
<keyword evidence="9" id="KW-0460">Magnesium</keyword>
<comment type="function">
    <text evidence="9">Catalyzes the transfer of the phosphoribosyl group of 5-phosphorylribose-1-pyrophosphate (PRPP) to anthranilate to yield N-(5'-phosphoribosyl)-anthranilate (PRA).</text>
</comment>
<feature type="binding site" evidence="9">
    <location>
        <position position="229"/>
    </location>
    <ligand>
        <name>Mg(2+)</name>
        <dbReference type="ChEBI" id="CHEBI:18420"/>
        <label>1</label>
    </ligand>
</feature>
<keyword evidence="6 9" id="KW-0057">Aromatic amino acid biosynthesis</keyword>
<evidence type="ECO:0000256" key="2">
    <source>
        <dbReference type="ARBA" id="ARBA00022605"/>
    </source>
</evidence>
<comment type="cofactor">
    <cofactor evidence="9">
        <name>Mg(2+)</name>
        <dbReference type="ChEBI" id="CHEBI:18420"/>
    </cofactor>
    <text evidence="9">Binds 2 magnesium ions per monomer.</text>
</comment>
<dbReference type="EC" id="2.4.2.18" evidence="9"/>
<comment type="caution">
    <text evidence="12">The sequence shown here is derived from an EMBL/GenBank/DDBJ whole genome shotgun (WGS) entry which is preliminary data.</text>
</comment>
<feature type="binding site" evidence="9">
    <location>
        <position position="84"/>
    </location>
    <ligand>
        <name>anthranilate</name>
        <dbReference type="ChEBI" id="CHEBI:16567"/>
        <label>1</label>
    </ligand>
</feature>
<dbReference type="NCBIfam" id="TIGR01245">
    <property type="entry name" value="trpD"/>
    <property type="match status" value="1"/>
</dbReference>
<dbReference type="Pfam" id="PF00591">
    <property type="entry name" value="Glycos_transf_3"/>
    <property type="match status" value="1"/>
</dbReference>
<evidence type="ECO:0000259" key="10">
    <source>
        <dbReference type="Pfam" id="PF00591"/>
    </source>
</evidence>
<dbReference type="Gene3D" id="3.40.1030.10">
    <property type="entry name" value="Nucleoside phosphorylase/phosphoribosyltransferase catalytic domain"/>
    <property type="match status" value="1"/>
</dbReference>
<dbReference type="InterPro" id="IPR035902">
    <property type="entry name" value="Nuc_phospho_transferase"/>
</dbReference>
<feature type="binding site" evidence="9">
    <location>
        <position position="92"/>
    </location>
    <ligand>
        <name>5-phospho-alpha-D-ribose 1-diphosphate</name>
        <dbReference type="ChEBI" id="CHEBI:58017"/>
    </ligand>
</feature>
<keyword evidence="4 9" id="KW-0808">Transferase</keyword>
<evidence type="ECO:0000256" key="8">
    <source>
        <dbReference type="ARBA" id="ARBA00061188"/>
    </source>
</evidence>
<evidence type="ECO:0000256" key="4">
    <source>
        <dbReference type="ARBA" id="ARBA00022679"/>
    </source>
</evidence>
<feature type="binding site" evidence="9">
    <location>
        <position position="84"/>
    </location>
    <ligand>
        <name>5-phospho-alpha-D-ribose 1-diphosphate</name>
        <dbReference type="ChEBI" id="CHEBI:58017"/>
    </ligand>
</feature>
<evidence type="ECO:0000256" key="9">
    <source>
        <dbReference type="HAMAP-Rule" id="MF_00211"/>
    </source>
</evidence>
<dbReference type="GO" id="GO:0004048">
    <property type="term" value="F:anthranilate phosphoribosyltransferase activity"/>
    <property type="evidence" value="ECO:0007669"/>
    <property type="project" value="UniProtKB-UniRule"/>
</dbReference>
<feature type="binding site" evidence="9">
    <location>
        <position position="96"/>
    </location>
    <ligand>
        <name>Mg(2+)</name>
        <dbReference type="ChEBI" id="CHEBI:18420"/>
        <label>1</label>
    </ligand>
</feature>
<feature type="domain" description="Glycosyl transferase family 3" evidence="10">
    <location>
        <begin position="78"/>
        <end position="331"/>
    </location>
</feature>
<organism evidence="12 13">
    <name type="scientific">Saccharothrix australiensis</name>
    <dbReference type="NCBI Taxonomy" id="2072"/>
    <lineage>
        <taxon>Bacteria</taxon>
        <taxon>Bacillati</taxon>
        <taxon>Actinomycetota</taxon>
        <taxon>Actinomycetes</taxon>
        <taxon>Pseudonocardiales</taxon>
        <taxon>Pseudonocardiaceae</taxon>
        <taxon>Saccharothrix</taxon>
    </lineage>
</organism>
<feature type="binding site" evidence="9">
    <location>
        <position position="115"/>
    </location>
    <ligand>
        <name>anthranilate</name>
        <dbReference type="ChEBI" id="CHEBI:16567"/>
        <label>1</label>
    </ligand>
</feature>
<dbReference type="SUPFAM" id="SSF52418">
    <property type="entry name" value="Nucleoside phosphorylase/phosphoribosyltransferase catalytic domain"/>
    <property type="match status" value="1"/>
</dbReference>
<dbReference type="UniPathway" id="UPA00035">
    <property type="reaction ID" value="UER00041"/>
</dbReference>
<comment type="similarity">
    <text evidence="9">Belongs to the anthranilate phosphoribosyltransferase family.</text>
</comment>
<comment type="subunit">
    <text evidence="9">Homodimer.</text>
</comment>
<reference evidence="12 13" key="1">
    <citation type="submission" date="2018-10" db="EMBL/GenBank/DDBJ databases">
        <title>Sequencing the genomes of 1000 actinobacteria strains.</title>
        <authorList>
            <person name="Klenk H.-P."/>
        </authorList>
    </citation>
    <scope>NUCLEOTIDE SEQUENCE [LARGE SCALE GENOMIC DNA]</scope>
    <source>
        <strain evidence="12 13">DSM 43800</strain>
    </source>
</reference>
<comment type="pathway">
    <text evidence="1 9">Amino-acid biosynthesis; L-tryptophan biosynthesis; L-tryptophan from chorismate: step 2/5.</text>
</comment>
<keyword evidence="9" id="KW-0479">Metal-binding</keyword>
<dbReference type="HAMAP" id="MF_00211">
    <property type="entry name" value="TrpD"/>
    <property type="match status" value="1"/>
</dbReference>
<proteinExistence type="inferred from homology"/>
<dbReference type="InterPro" id="IPR000312">
    <property type="entry name" value="Glycosyl_Trfase_fam3"/>
</dbReference>